<dbReference type="RefSeq" id="WP_111403284.1">
    <property type="nucleotide sequence ID" value="NZ_QEPN01000005.1"/>
</dbReference>
<dbReference type="PIRSF" id="PIRSF004525">
    <property type="entry name" value="Pilin_peptidase-dep_B_prd"/>
    <property type="match status" value="1"/>
</dbReference>
<dbReference type="Proteomes" id="UP000253872">
    <property type="component" value="Unassembled WGS sequence"/>
</dbReference>
<evidence type="ECO:0000313" key="2">
    <source>
        <dbReference type="Proteomes" id="UP000253872"/>
    </source>
</evidence>
<comment type="caution">
    <text evidence="1">The sequence shown here is derived from an EMBL/GenBank/DDBJ whole genome shotgun (WGS) entry which is preliminary data.</text>
</comment>
<proteinExistence type="predicted"/>
<dbReference type="AlphaFoldDB" id="A0A369YBY1"/>
<gene>
    <name evidence="1" type="ORF">DPV93_07275</name>
</gene>
<dbReference type="EMBL" id="QEPN01000005">
    <property type="protein sequence ID" value="RDE71413.1"/>
    <property type="molecule type" value="Genomic_DNA"/>
</dbReference>
<name>A0A369YBY1_9PAST</name>
<evidence type="ECO:0008006" key="3">
    <source>
        <dbReference type="Google" id="ProtNLM"/>
    </source>
</evidence>
<protein>
    <recommendedName>
        <fullName evidence="3">Type II secretory pathway, component PulJ</fullName>
    </recommendedName>
</protein>
<organism evidence="1 2">
    <name type="scientific">Haemophilus sputorum</name>
    <dbReference type="NCBI Taxonomy" id="1078480"/>
    <lineage>
        <taxon>Bacteria</taxon>
        <taxon>Pseudomonadati</taxon>
        <taxon>Pseudomonadota</taxon>
        <taxon>Gammaproteobacteria</taxon>
        <taxon>Pasteurellales</taxon>
        <taxon>Pasteurellaceae</taxon>
        <taxon>Haemophilus</taxon>
    </lineage>
</organism>
<dbReference type="InterPro" id="IPR016419">
    <property type="entry name" value="Prepilin_Pept-dep_B_prd"/>
</dbReference>
<reference evidence="1 2" key="1">
    <citation type="submission" date="2018-05" db="EMBL/GenBank/DDBJ databases">
        <title>Draft Genome Sequences for a Diverse set of 7 Haemophilus Species.</title>
        <authorList>
            <person name="Nichols M."/>
            <person name="Topaz N."/>
            <person name="Wang X."/>
            <person name="Wang X."/>
            <person name="Boxrud D."/>
        </authorList>
    </citation>
    <scope>NUCLEOTIDE SEQUENCE [LARGE SCALE GENOMIC DNA]</scope>
    <source>
        <strain evidence="1 2">C2002001239</strain>
    </source>
</reference>
<evidence type="ECO:0000313" key="1">
    <source>
        <dbReference type="EMBL" id="RDE71413.1"/>
    </source>
</evidence>
<dbReference type="STRING" id="1035839.GCA_000238795_00900"/>
<sequence length="230" mass="26589">MLLIKRNVANVRISAFTLIELLLSLSLASLILLGASKLYSDFQLNLQKQQRLMWLQKESHQLLNYLQQHLQHLGYQGSSREQSNFELFEYQGRRYAESNKNCFIFFYDANHDGCLGKRKTKKSACRIGELNQTSELAKEIFGVKVEHGELSFYADNQLENCTGELCQQLLTNCSSGKWQKLITQADFKVEQLTFKWLAKNLVSIALVLSYQDIRYENEAKVFILNAEDMP</sequence>
<accession>A0A369YBY1</accession>